<comment type="similarity">
    <text evidence="1">Belongs to the metallophosphoesterase superfamily. YfcE family.</text>
</comment>
<dbReference type="GO" id="GO:0016791">
    <property type="term" value="F:phosphatase activity"/>
    <property type="evidence" value="ECO:0007669"/>
    <property type="project" value="TreeGrafter"/>
</dbReference>
<evidence type="ECO:0000259" key="2">
    <source>
        <dbReference type="Pfam" id="PF12850"/>
    </source>
</evidence>
<gene>
    <name evidence="3" type="ORF">HNR42_001589</name>
</gene>
<dbReference type="SUPFAM" id="SSF56300">
    <property type="entry name" value="Metallo-dependent phosphatases"/>
    <property type="match status" value="1"/>
</dbReference>
<accession>A0A841HZQ7</accession>
<dbReference type="Pfam" id="PF12850">
    <property type="entry name" value="Metallophos_2"/>
    <property type="match status" value="1"/>
</dbReference>
<dbReference type="PIRSF" id="PIRSF000883">
    <property type="entry name" value="Pesterase_MJ0912"/>
    <property type="match status" value="1"/>
</dbReference>
<evidence type="ECO:0000313" key="3">
    <source>
        <dbReference type="EMBL" id="MBB6098164.1"/>
    </source>
</evidence>
<dbReference type="EMBL" id="JACHHG010000005">
    <property type="protein sequence ID" value="MBB6098164.1"/>
    <property type="molecule type" value="Genomic_DNA"/>
</dbReference>
<dbReference type="GO" id="GO:0005737">
    <property type="term" value="C:cytoplasm"/>
    <property type="evidence" value="ECO:0007669"/>
    <property type="project" value="TreeGrafter"/>
</dbReference>
<dbReference type="InterPro" id="IPR029052">
    <property type="entry name" value="Metallo-depent_PP-like"/>
</dbReference>
<dbReference type="InterPro" id="IPR011152">
    <property type="entry name" value="Pesterase_MJ0912"/>
</dbReference>
<dbReference type="PANTHER" id="PTHR42850:SF2">
    <property type="entry name" value="BLL5683 PROTEIN"/>
    <property type="match status" value="1"/>
</dbReference>
<sequence length="251" mass="28177">MRVAFITDTHANLPALEAALADIARAGCDLIYHGGDAIGIGPYPRETLERMLAEPNMRFIMGNHDAYFVFGEPGWLSEGEARHNRWVAAELGGDLRARVARWPYRTLEEWDGVRVVFAHYGLLPEPGPDGQPQFKRFINHASAADLDALFFTPDDPGADLVFYGHHHPASDLRGRARYVNPGALGCFRQPLARWALLETLGPGRYRLEQRALVYDDSGLLEAFEQRAVPERAFIRRAFFEGDFEGARGLRD</sequence>
<keyword evidence="4" id="KW-1185">Reference proteome</keyword>
<dbReference type="Gene3D" id="3.60.21.10">
    <property type="match status" value="1"/>
</dbReference>
<dbReference type="PANTHER" id="PTHR42850">
    <property type="entry name" value="METALLOPHOSPHOESTERASE"/>
    <property type="match status" value="1"/>
</dbReference>
<organism evidence="3 4">
    <name type="scientific">Deinobacterium chartae</name>
    <dbReference type="NCBI Taxonomy" id="521158"/>
    <lineage>
        <taxon>Bacteria</taxon>
        <taxon>Thermotogati</taxon>
        <taxon>Deinococcota</taxon>
        <taxon>Deinococci</taxon>
        <taxon>Deinococcales</taxon>
        <taxon>Deinococcaceae</taxon>
        <taxon>Deinobacterium</taxon>
    </lineage>
</organism>
<evidence type="ECO:0000313" key="4">
    <source>
        <dbReference type="Proteomes" id="UP000569951"/>
    </source>
</evidence>
<dbReference type="InterPro" id="IPR050126">
    <property type="entry name" value="Ap4A_hydrolase"/>
</dbReference>
<name>A0A841HZQ7_9DEIO</name>
<feature type="domain" description="Calcineurin-like phosphoesterase" evidence="2">
    <location>
        <begin position="1"/>
        <end position="192"/>
    </location>
</feature>
<dbReference type="AlphaFoldDB" id="A0A841HZQ7"/>
<comment type="caution">
    <text evidence="3">The sequence shown here is derived from an EMBL/GenBank/DDBJ whole genome shotgun (WGS) entry which is preliminary data.</text>
</comment>
<dbReference type="InterPro" id="IPR024654">
    <property type="entry name" value="Calcineurin-like_PHP_lpxH"/>
</dbReference>
<protein>
    <submittedName>
        <fullName evidence="3">Putative phosphodiesterase</fullName>
    </submittedName>
</protein>
<dbReference type="RefSeq" id="WP_183986324.1">
    <property type="nucleotide sequence ID" value="NZ_JACHHG010000005.1"/>
</dbReference>
<evidence type="ECO:0000256" key="1">
    <source>
        <dbReference type="ARBA" id="ARBA00008950"/>
    </source>
</evidence>
<proteinExistence type="inferred from homology"/>
<dbReference type="Proteomes" id="UP000569951">
    <property type="component" value="Unassembled WGS sequence"/>
</dbReference>
<reference evidence="3 4" key="1">
    <citation type="submission" date="2020-08" db="EMBL/GenBank/DDBJ databases">
        <title>Genomic Encyclopedia of Type Strains, Phase IV (KMG-IV): sequencing the most valuable type-strain genomes for metagenomic binning, comparative biology and taxonomic classification.</title>
        <authorList>
            <person name="Goeker M."/>
        </authorList>
    </citation>
    <scope>NUCLEOTIDE SEQUENCE [LARGE SCALE GENOMIC DNA]</scope>
    <source>
        <strain evidence="3 4">DSM 21458</strain>
    </source>
</reference>